<accession>A0ABV0EN67</accession>
<dbReference type="Pfam" id="PF03928">
    <property type="entry name" value="HbpS-like"/>
    <property type="match status" value="1"/>
</dbReference>
<proteinExistence type="predicted"/>
<dbReference type="InterPro" id="IPR005624">
    <property type="entry name" value="PduO/GlcC-like"/>
</dbReference>
<reference evidence="1 2" key="1">
    <citation type="submission" date="2021-03" db="EMBL/GenBank/DDBJ databases">
        <authorList>
            <person name="Gilmore M.S."/>
            <person name="Schwartzman J."/>
            <person name="Van Tyne D."/>
            <person name="Martin M."/>
            <person name="Earl A.M."/>
            <person name="Manson A.L."/>
            <person name="Straub T."/>
            <person name="Salamzade R."/>
            <person name="Saavedra J."/>
            <person name="Lebreton F."/>
            <person name="Prichula J."/>
            <person name="Schaufler K."/>
            <person name="Gaca A."/>
            <person name="Sgardioli B."/>
            <person name="Wagenaar J."/>
            <person name="Strong T."/>
        </authorList>
    </citation>
    <scope>NUCLEOTIDE SEQUENCE [LARGE SCALE GENOMIC DNA]</scope>
    <source>
        <strain evidence="1 2">665A</strain>
    </source>
</reference>
<dbReference type="SUPFAM" id="SSF143744">
    <property type="entry name" value="GlcG-like"/>
    <property type="match status" value="1"/>
</dbReference>
<reference evidence="1 2" key="2">
    <citation type="submission" date="2024-02" db="EMBL/GenBank/DDBJ databases">
        <title>The Genome Sequence of Enterococcus sp. DIV0159.</title>
        <authorList>
            <person name="Earl A."/>
            <person name="Manson A."/>
            <person name="Gilmore M."/>
            <person name="Sanders J."/>
            <person name="Shea T."/>
            <person name="Howe W."/>
            <person name="Livny J."/>
            <person name="Cuomo C."/>
            <person name="Neafsey D."/>
            <person name="Birren B."/>
        </authorList>
    </citation>
    <scope>NUCLEOTIDE SEQUENCE [LARGE SCALE GENOMIC DNA]</scope>
    <source>
        <strain evidence="1 2">665A</strain>
    </source>
</reference>
<keyword evidence="2" id="KW-1185">Reference proteome</keyword>
<evidence type="ECO:0000313" key="2">
    <source>
        <dbReference type="Proteomes" id="UP000664357"/>
    </source>
</evidence>
<dbReference type="Gene3D" id="3.30.450.150">
    <property type="entry name" value="Haem-degrading domain"/>
    <property type="match status" value="1"/>
</dbReference>
<comment type="caution">
    <text evidence="1">The sequence shown here is derived from an EMBL/GenBank/DDBJ whole genome shotgun (WGS) entry which is preliminary data.</text>
</comment>
<dbReference type="InterPro" id="IPR038084">
    <property type="entry name" value="PduO/GlcC-like_sf"/>
</dbReference>
<evidence type="ECO:0008006" key="3">
    <source>
        <dbReference type="Google" id="ProtNLM"/>
    </source>
</evidence>
<dbReference type="EMBL" id="JAFREL020000001">
    <property type="protein sequence ID" value="MEO1770054.1"/>
    <property type="molecule type" value="Genomic_DNA"/>
</dbReference>
<dbReference type="PANTHER" id="PTHR28255">
    <property type="match status" value="1"/>
</dbReference>
<organism evidence="1 2">
    <name type="scientific">Candidatus Enterococcus ferrettii</name>
    <dbReference type="NCBI Taxonomy" id="2815324"/>
    <lineage>
        <taxon>Bacteria</taxon>
        <taxon>Bacillati</taxon>
        <taxon>Bacillota</taxon>
        <taxon>Bacilli</taxon>
        <taxon>Lactobacillales</taxon>
        <taxon>Enterococcaceae</taxon>
        <taxon>Enterococcus</taxon>
    </lineage>
</organism>
<protein>
    <recommendedName>
        <fullName evidence="3">Heme-degrading domain-containing protein</fullName>
    </recommendedName>
</protein>
<sequence length="141" mass="16398">MDKQQVIQDEQDVVFKDFTHELGFNIAQRIVEKVKERQLKSVGVRILLDELLIFQYLMDGKTEDKWLKRKEKTVLDSGHSSLYVFFHQDEYSDWLEDNHYAVCGGGFPIIINGEVRGVIGVSGLKHDEDHELLTETLQEFV</sequence>
<gene>
    <name evidence="1" type="ORF">JZO67_002005</name>
</gene>
<dbReference type="InterPro" id="IPR010371">
    <property type="entry name" value="YBR137W-like"/>
</dbReference>
<dbReference type="PANTHER" id="PTHR28255:SF1">
    <property type="entry name" value="UPF0303 PROTEIN YBR137W"/>
    <property type="match status" value="1"/>
</dbReference>
<name>A0ABV0EN67_9ENTE</name>
<evidence type="ECO:0000313" key="1">
    <source>
        <dbReference type="EMBL" id="MEO1770054.1"/>
    </source>
</evidence>
<dbReference type="Proteomes" id="UP000664357">
    <property type="component" value="Unassembled WGS sequence"/>
</dbReference>
<dbReference type="RefSeq" id="WP_207701458.1">
    <property type="nucleotide sequence ID" value="NZ_JAFREL020000001.1"/>
</dbReference>